<dbReference type="EMBL" id="LBOZ01000015">
    <property type="protein sequence ID" value="KKP45952.1"/>
    <property type="molecule type" value="Genomic_DNA"/>
</dbReference>
<comment type="caution">
    <text evidence="2">The sequence shown here is derived from an EMBL/GenBank/DDBJ whole genome shotgun (WGS) entry which is preliminary data.</text>
</comment>
<gene>
    <name evidence="2" type="ORF">UR38_C0015G0009</name>
</gene>
<keyword evidence="1" id="KW-0472">Membrane</keyword>
<keyword evidence="1" id="KW-0812">Transmembrane</keyword>
<dbReference type="Proteomes" id="UP000033995">
    <property type="component" value="Unassembled WGS sequence"/>
</dbReference>
<evidence type="ECO:0000313" key="3">
    <source>
        <dbReference type="Proteomes" id="UP000033995"/>
    </source>
</evidence>
<dbReference type="AlphaFoldDB" id="A0A0G0CRI0"/>
<feature type="transmembrane region" description="Helical" evidence="1">
    <location>
        <begin position="83"/>
        <end position="105"/>
    </location>
</feature>
<proteinExistence type="predicted"/>
<evidence type="ECO:0000256" key="1">
    <source>
        <dbReference type="SAM" id="Phobius"/>
    </source>
</evidence>
<accession>A0A0G0CRI0</accession>
<protein>
    <submittedName>
        <fullName evidence="2">Uncharacterized protein</fullName>
    </submittedName>
</protein>
<evidence type="ECO:0000313" key="2">
    <source>
        <dbReference type="EMBL" id="KKP45952.1"/>
    </source>
</evidence>
<sequence length="124" mass="13134">MNNILLAGGGNGALTNPIFKGTIFESLLLSEEGGTLFLGKILPNIIGLLLVFGVVTFFFMLLWGAVSWIISGGDKAHIESAKARITSALIGLVLMLSTFAIVKLIEAFFGIDILSIDIGPLVIQ</sequence>
<keyword evidence="1" id="KW-1133">Transmembrane helix</keyword>
<name>A0A0G0CRI0_9BACT</name>
<reference evidence="2 3" key="1">
    <citation type="journal article" date="2015" name="Nature">
        <title>rRNA introns, odd ribosomes, and small enigmatic genomes across a large radiation of phyla.</title>
        <authorList>
            <person name="Brown C.T."/>
            <person name="Hug L.A."/>
            <person name="Thomas B.C."/>
            <person name="Sharon I."/>
            <person name="Castelle C.J."/>
            <person name="Singh A."/>
            <person name="Wilkins M.J."/>
            <person name="Williams K.H."/>
            <person name="Banfield J.F."/>
        </authorList>
    </citation>
    <scope>NUCLEOTIDE SEQUENCE [LARGE SCALE GENOMIC DNA]</scope>
</reference>
<feature type="transmembrane region" description="Helical" evidence="1">
    <location>
        <begin position="45"/>
        <end position="71"/>
    </location>
</feature>
<organism evidence="2 3">
    <name type="scientific">Candidatus Woesebacteria bacterium GW2011_GWA2_33_28</name>
    <dbReference type="NCBI Taxonomy" id="1618561"/>
    <lineage>
        <taxon>Bacteria</taxon>
        <taxon>Candidatus Woeseibacteriota</taxon>
    </lineage>
</organism>